<dbReference type="Pfam" id="PF00005">
    <property type="entry name" value="ABC_tran"/>
    <property type="match status" value="1"/>
</dbReference>
<gene>
    <name evidence="5" type="ORF">QQS35_20295</name>
</gene>
<evidence type="ECO:0000256" key="2">
    <source>
        <dbReference type="ARBA" id="ARBA00022741"/>
    </source>
</evidence>
<dbReference type="Proteomes" id="UP001235343">
    <property type="component" value="Unassembled WGS sequence"/>
</dbReference>
<dbReference type="InterPro" id="IPR051782">
    <property type="entry name" value="ABC_Transporter_VariousFunc"/>
</dbReference>
<evidence type="ECO:0000313" key="5">
    <source>
        <dbReference type="EMBL" id="MDL4842778.1"/>
    </source>
</evidence>
<dbReference type="InterPro" id="IPR027417">
    <property type="entry name" value="P-loop_NTPase"/>
</dbReference>
<dbReference type="InterPro" id="IPR003439">
    <property type="entry name" value="ABC_transporter-like_ATP-bd"/>
</dbReference>
<accession>A0ABT7LA96</accession>
<sequence>MNVIECKGLTKAYGRRQAIRNLSFTIEENKITGLIGRNGAGKTTLLKVIAGFFRKTSGEVHVFSYQPFNNLKVSANMIFIDDNITPPTALNLQELLESAASFYNNFDMELAKRLFDYFSFHPKQTHQSLSKGMKSTFNVIVGLAARCPLTIFDEPTTGMDSAVRRDFYRALLKDYIEHPRTIIISSHLLDEMDDMLEDILLMKEGQVLLHSSVLDLQEYAIAVSGNKQVISNWTKTKEVLYKKDIGVGNTYVVVRNELNELDKQQAHIEGLEISPVSIDDLSVHLTSNDKGGIDDVFTRD</sequence>
<dbReference type="SMART" id="SM00382">
    <property type="entry name" value="AAA"/>
    <property type="match status" value="1"/>
</dbReference>
<dbReference type="PANTHER" id="PTHR42939">
    <property type="entry name" value="ABC TRANSPORTER ATP-BINDING PROTEIN ALBC-RELATED"/>
    <property type="match status" value="1"/>
</dbReference>
<dbReference type="RefSeq" id="WP_285934071.1">
    <property type="nucleotide sequence ID" value="NZ_JASTZU010000063.1"/>
</dbReference>
<dbReference type="InterPro" id="IPR003593">
    <property type="entry name" value="AAA+_ATPase"/>
</dbReference>
<dbReference type="PROSITE" id="PS50893">
    <property type="entry name" value="ABC_TRANSPORTER_2"/>
    <property type="match status" value="1"/>
</dbReference>
<dbReference type="CDD" id="cd03230">
    <property type="entry name" value="ABC_DR_subfamily_A"/>
    <property type="match status" value="1"/>
</dbReference>
<name>A0ABT7LA96_9BACI</name>
<dbReference type="GO" id="GO:0005524">
    <property type="term" value="F:ATP binding"/>
    <property type="evidence" value="ECO:0007669"/>
    <property type="project" value="UniProtKB-KW"/>
</dbReference>
<keyword evidence="3 5" id="KW-0067">ATP-binding</keyword>
<proteinExistence type="predicted"/>
<dbReference type="SUPFAM" id="SSF52540">
    <property type="entry name" value="P-loop containing nucleoside triphosphate hydrolases"/>
    <property type="match status" value="1"/>
</dbReference>
<evidence type="ECO:0000259" key="4">
    <source>
        <dbReference type="PROSITE" id="PS50893"/>
    </source>
</evidence>
<organism evidence="5 6">
    <name type="scientific">Aquibacillus rhizosphaerae</name>
    <dbReference type="NCBI Taxonomy" id="3051431"/>
    <lineage>
        <taxon>Bacteria</taxon>
        <taxon>Bacillati</taxon>
        <taxon>Bacillota</taxon>
        <taxon>Bacilli</taxon>
        <taxon>Bacillales</taxon>
        <taxon>Bacillaceae</taxon>
        <taxon>Aquibacillus</taxon>
    </lineage>
</organism>
<feature type="domain" description="ABC transporter" evidence="4">
    <location>
        <begin position="4"/>
        <end position="229"/>
    </location>
</feature>
<comment type="caution">
    <text evidence="5">The sequence shown here is derived from an EMBL/GenBank/DDBJ whole genome shotgun (WGS) entry which is preliminary data.</text>
</comment>
<dbReference type="EMBL" id="JASTZU010000063">
    <property type="protein sequence ID" value="MDL4842778.1"/>
    <property type="molecule type" value="Genomic_DNA"/>
</dbReference>
<dbReference type="PANTHER" id="PTHR42939:SF1">
    <property type="entry name" value="ABC TRANSPORTER ATP-BINDING PROTEIN ALBC-RELATED"/>
    <property type="match status" value="1"/>
</dbReference>
<protein>
    <submittedName>
        <fullName evidence="5">ABC transporter ATP-binding protein</fullName>
    </submittedName>
</protein>
<evidence type="ECO:0000256" key="3">
    <source>
        <dbReference type="ARBA" id="ARBA00022840"/>
    </source>
</evidence>
<keyword evidence="1" id="KW-0813">Transport</keyword>
<dbReference type="Gene3D" id="3.40.50.300">
    <property type="entry name" value="P-loop containing nucleotide triphosphate hydrolases"/>
    <property type="match status" value="1"/>
</dbReference>
<evidence type="ECO:0000256" key="1">
    <source>
        <dbReference type="ARBA" id="ARBA00022448"/>
    </source>
</evidence>
<keyword evidence="6" id="KW-1185">Reference proteome</keyword>
<keyword evidence="2" id="KW-0547">Nucleotide-binding</keyword>
<reference evidence="5 6" key="1">
    <citation type="submission" date="2023-06" db="EMBL/GenBank/DDBJ databases">
        <title>Aquibacillus rhizosphaerae LR5S19.</title>
        <authorList>
            <person name="Sun J.-Q."/>
        </authorList>
    </citation>
    <scope>NUCLEOTIDE SEQUENCE [LARGE SCALE GENOMIC DNA]</scope>
    <source>
        <strain evidence="5 6">LR5S19</strain>
    </source>
</reference>
<evidence type="ECO:0000313" key="6">
    <source>
        <dbReference type="Proteomes" id="UP001235343"/>
    </source>
</evidence>